<proteinExistence type="predicted"/>
<feature type="transmembrane region" description="Helical" evidence="1">
    <location>
        <begin position="142"/>
        <end position="159"/>
    </location>
</feature>
<keyword evidence="3" id="KW-1185">Reference proteome</keyword>
<dbReference type="AlphaFoldDB" id="A0A1W1VUM8"/>
<organism evidence="2 3">
    <name type="scientific">Hymenobacter roseosalivarius DSM 11622</name>
    <dbReference type="NCBI Taxonomy" id="645990"/>
    <lineage>
        <taxon>Bacteria</taxon>
        <taxon>Pseudomonadati</taxon>
        <taxon>Bacteroidota</taxon>
        <taxon>Cytophagia</taxon>
        <taxon>Cytophagales</taxon>
        <taxon>Hymenobacteraceae</taxon>
        <taxon>Hymenobacter</taxon>
    </lineage>
</organism>
<feature type="transmembrane region" description="Helical" evidence="1">
    <location>
        <begin position="166"/>
        <end position="183"/>
    </location>
</feature>
<dbReference type="Proteomes" id="UP000192266">
    <property type="component" value="Unassembled WGS sequence"/>
</dbReference>
<dbReference type="OrthoDB" id="1120881at2"/>
<feature type="transmembrane region" description="Helical" evidence="1">
    <location>
        <begin position="116"/>
        <end position="136"/>
    </location>
</feature>
<accession>A0A1W1VUM8</accession>
<feature type="transmembrane region" description="Helical" evidence="1">
    <location>
        <begin position="24"/>
        <end position="50"/>
    </location>
</feature>
<dbReference type="EMBL" id="FWWW01000075">
    <property type="protein sequence ID" value="SMB97075.1"/>
    <property type="molecule type" value="Genomic_DNA"/>
</dbReference>
<keyword evidence="1" id="KW-0472">Membrane</keyword>
<feature type="transmembrane region" description="Helical" evidence="1">
    <location>
        <begin position="189"/>
        <end position="207"/>
    </location>
</feature>
<evidence type="ECO:0000313" key="2">
    <source>
        <dbReference type="EMBL" id="SMB97075.1"/>
    </source>
</evidence>
<dbReference type="RefSeq" id="WP_084446399.1">
    <property type="nucleotide sequence ID" value="NZ_FWWW01000075.1"/>
</dbReference>
<dbReference type="STRING" id="645990.SAMN00120144_0280"/>
<evidence type="ECO:0000256" key="1">
    <source>
        <dbReference type="SAM" id="Phobius"/>
    </source>
</evidence>
<keyword evidence="1" id="KW-0812">Transmembrane</keyword>
<evidence type="ECO:0000313" key="3">
    <source>
        <dbReference type="Proteomes" id="UP000192266"/>
    </source>
</evidence>
<feature type="transmembrane region" description="Helical" evidence="1">
    <location>
        <begin position="74"/>
        <end position="96"/>
    </location>
</feature>
<sequence>MNSAVDPLAQLTEIRAIMERSSRYLSLSGLSGIAAGVVALVGVGVGYWYVGREYGSTQDFVRVMQSSEGERLRALPFLLGLTGSIILLALSAAYYFTRRRARHDKVQLWSPLGRRLALSLAIPLAAGGLFCLAIYLQGAAGLVVPGMLLFYGLALLNASKYTLEEIRWLGLTEIGLGLVAVLFPGYGLLSFALGFGLSHIIYGLLMYRRYERTARSL</sequence>
<keyword evidence="1" id="KW-1133">Transmembrane helix</keyword>
<gene>
    <name evidence="2" type="ORF">SAMN00120144_0280</name>
</gene>
<reference evidence="2 3" key="1">
    <citation type="submission" date="2017-04" db="EMBL/GenBank/DDBJ databases">
        <authorList>
            <person name="Afonso C.L."/>
            <person name="Miller P.J."/>
            <person name="Scott M.A."/>
            <person name="Spackman E."/>
            <person name="Goraichik I."/>
            <person name="Dimitrov K.M."/>
            <person name="Suarez D.L."/>
            <person name="Swayne D.E."/>
        </authorList>
    </citation>
    <scope>NUCLEOTIDE SEQUENCE [LARGE SCALE GENOMIC DNA]</scope>
    <source>
        <strain evidence="2 3">DSM 11622</strain>
    </source>
</reference>
<name>A0A1W1VUM8_9BACT</name>
<protein>
    <submittedName>
        <fullName evidence="2">Uncharacterized protein</fullName>
    </submittedName>
</protein>